<dbReference type="STRING" id="272627.CCC_00831"/>
<keyword evidence="2" id="KW-0949">S-adenosyl-L-methionine</keyword>
<evidence type="ECO:0000256" key="1">
    <source>
        <dbReference type="ARBA" id="ARBA00001966"/>
    </source>
</evidence>
<keyword evidence="4" id="KW-0408">Iron</keyword>
<evidence type="ECO:0000313" key="8">
    <source>
        <dbReference type="EMBL" id="KIL97770.1"/>
    </source>
</evidence>
<dbReference type="Gene3D" id="3.80.30.20">
    <property type="entry name" value="tm_1862 like domain"/>
    <property type="match status" value="1"/>
</dbReference>
<evidence type="ECO:0000256" key="5">
    <source>
        <dbReference type="ARBA" id="ARBA00023014"/>
    </source>
</evidence>
<dbReference type="SMART" id="SM00729">
    <property type="entry name" value="Elp3"/>
    <property type="match status" value="1"/>
</dbReference>
<reference evidence="8 9" key="1">
    <citation type="submission" date="2015-01" db="EMBL/GenBank/DDBJ databases">
        <title>Genome Sequence of Magnetospirillum magnetotacticum Strain MS-1.</title>
        <authorList>
            <person name="Marinov G.K."/>
            <person name="Smalley M.D."/>
            <person name="DeSalvo G."/>
        </authorList>
    </citation>
    <scope>NUCLEOTIDE SEQUENCE [LARGE SCALE GENOMIC DNA]</scope>
    <source>
        <strain evidence="8 9">MS-1</strain>
    </source>
</reference>
<keyword evidence="5" id="KW-0411">Iron-sulfur</keyword>
<evidence type="ECO:0000259" key="7">
    <source>
        <dbReference type="PROSITE" id="PS51918"/>
    </source>
</evidence>
<dbReference type="InterPro" id="IPR007197">
    <property type="entry name" value="rSAM"/>
</dbReference>
<dbReference type="InterPro" id="IPR058240">
    <property type="entry name" value="rSAM_sf"/>
</dbReference>
<sequence length="470" mass="53665">MTYPVVLVNVSRNTNAISFPMGLSVVANALLHHDITPQIIDLIPVMPDQRIDYFLRTMPKEPAIYGFSMMIGNFHLDHAEHYARLIKEHSPDSIVVYGGSLPSSVPELLVENCECDFVIHGEGEVVFPAFVKALREGESFPEGPGIFYKGADGQVVGTKAKRMRRLDHLSRQNYSLFDMDFYSGYFKEVGLSWEIMASRGCKAHCSFCYKFMGDGIGLREVGEVLDEIQYIMENYGITKFYFVDENFMQIKKYFYSFLEEKKNRGLNFTFIASSRIDEIDEERISIAKEHGLTALTTGVESVNQATLNAIDKRIDIEDAERAVKLLRQYGIRPHVNLIIGFEWESEDDYKAMLEFIERNDLRGTVKLSYLTPLPATRLYEDAKSRNKLGKPEFEYVRTLGNLYWELMVNMTNMPDELLKHYYALISDVGKETRALPVTPAYRQNLNDDLVMYKTVAAPSPPPAHAAWSLP</sequence>
<proteinExistence type="predicted"/>
<dbReference type="Proteomes" id="UP000031971">
    <property type="component" value="Unassembled WGS sequence"/>
</dbReference>
<dbReference type="PANTHER" id="PTHR43409">
    <property type="entry name" value="ANAEROBIC MAGNESIUM-PROTOPORPHYRIN IX MONOMETHYL ESTER CYCLASE-RELATED"/>
    <property type="match status" value="1"/>
</dbReference>
<dbReference type="AlphaFoldDB" id="A0A0C2YSS3"/>
<dbReference type="GO" id="GO:0046872">
    <property type="term" value="F:metal ion binding"/>
    <property type="evidence" value="ECO:0007669"/>
    <property type="project" value="UniProtKB-KW"/>
</dbReference>
<evidence type="ECO:0000256" key="2">
    <source>
        <dbReference type="ARBA" id="ARBA00022691"/>
    </source>
</evidence>
<feature type="domain" description="B12-binding" evidence="6">
    <location>
        <begin position="2"/>
        <end position="141"/>
    </location>
</feature>
<dbReference type="InterPro" id="IPR006638">
    <property type="entry name" value="Elp3/MiaA/NifB-like_rSAM"/>
</dbReference>
<dbReference type="Pfam" id="PF04055">
    <property type="entry name" value="Radical_SAM"/>
    <property type="match status" value="1"/>
</dbReference>
<dbReference type="GO" id="GO:0003824">
    <property type="term" value="F:catalytic activity"/>
    <property type="evidence" value="ECO:0007669"/>
    <property type="project" value="InterPro"/>
</dbReference>
<dbReference type="Gene3D" id="3.40.50.280">
    <property type="entry name" value="Cobalamin-binding domain"/>
    <property type="match status" value="1"/>
</dbReference>
<evidence type="ECO:0000259" key="6">
    <source>
        <dbReference type="PROSITE" id="PS51332"/>
    </source>
</evidence>
<dbReference type="SFLD" id="SFLDS00029">
    <property type="entry name" value="Radical_SAM"/>
    <property type="match status" value="1"/>
</dbReference>
<dbReference type="GO" id="GO:0031419">
    <property type="term" value="F:cobalamin binding"/>
    <property type="evidence" value="ECO:0007669"/>
    <property type="project" value="InterPro"/>
</dbReference>
<dbReference type="InterPro" id="IPR051198">
    <property type="entry name" value="BchE-like"/>
</dbReference>
<organism evidence="8 9">
    <name type="scientific">Paramagnetospirillum magnetotacticum MS-1</name>
    <dbReference type="NCBI Taxonomy" id="272627"/>
    <lineage>
        <taxon>Bacteria</taxon>
        <taxon>Pseudomonadati</taxon>
        <taxon>Pseudomonadota</taxon>
        <taxon>Alphaproteobacteria</taxon>
        <taxon>Rhodospirillales</taxon>
        <taxon>Magnetospirillaceae</taxon>
        <taxon>Paramagnetospirillum</taxon>
    </lineage>
</organism>
<protein>
    <submittedName>
        <fullName evidence="8">Radical SAM domain protein</fullName>
    </submittedName>
</protein>
<comment type="caution">
    <text evidence="8">The sequence shown here is derived from an EMBL/GenBank/DDBJ whole genome shotgun (WGS) entry which is preliminary data.</text>
</comment>
<dbReference type="GO" id="GO:0051539">
    <property type="term" value="F:4 iron, 4 sulfur cluster binding"/>
    <property type="evidence" value="ECO:0007669"/>
    <property type="project" value="UniProtKB-KW"/>
</dbReference>
<keyword evidence="3" id="KW-0479">Metal-binding</keyword>
<dbReference type="SUPFAM" id="SSF102114">
    <property type="entry name" value="Radical SAM enzymes"/>
    <property type="match status" value="1"/>
</dbReference>
<keyword evidence="9" id="KW-1185">Reference proteome</keyword>
<comment type="cofactor">
    <cofactor evidence="1">
        <name>[4Fe-4S] cluster</name>
        <dbReference type="ChEBI" id="CHEBI:49883"/>
    </cofactor>
</comment>
<dbReference type="PROSITE" id="PS51918">
    <property type="entry name" value="RADICAL_SAM"/>
    <property type="match status" value="1"/>
</dbReference>
<name>A0A0C2YSS3_PARME</name>
<gene>
    <name evidence="8" type="ORF">CCC_00831</name>
</gene>
<feature type="domain" description="Radical SAM core" evidence="7">
    <location>
        <begin position="185"/>
        <end position="406"/>
    </location>
</feature>
<dbReference type="OrthoDB" id="9801424at2"/>
<dbReference type="SFLD" id="SFLDG01123">
    <property type="entry name" value="methyltransferase_(Class_B)"/>
    <property type="match status" value="1"/>
</dbReference>
<dbReference type="CDD" id="cd02068">
    <property type="entry name" value="radical_SAM_B12_BD"/>
    <property type="match status" value="1"/>
</dbReference>
<dbReference type="RefSeq" id="WP_009871283.1">
    <property type="nucleotide sequence ID" value="NZ_JXSL01000030.1"/>
</dbReference>
<evidence type="ECO:0000313" key="9">
    <source>
        <dbReference type="Proteomes" id="UP000031971"/>
    </source>
</evidence>
<dbReference type="EMBL" id="JXSL01000030">
    <property type="protein sequence ID" value="KIL97770.1"/>
    <property type="molecule type" value="Genomic_DNA"/>
</dbReference>
<accession>A0A0C2YSS3</accession>
<dbReference type="InterPro" id="IPR023404">
    <property type="entry name" value="rSAM_horseshoe"/>
</dbReference>
<dbReference type="Pfam" id="PF02310">
    <property type="entry name" value="B12-binding"/>
    <property type="match status" value="1"/>
</dbReference>
<dbReference type="CDD" id="cd01335">
    <property type="entry name" value="Radical_SAM"/>
    <property type="match status" value="1"/>
</dbReference>
<dbReference type="PROSITE" id="PS51332">
    <property type="entry name" value="B12_BINDING"/>
    <property type="match status" value="1"/>
</dbReference>
<evidence type="ECO:0000256" key="3">
    <source>
        <dbReference type="ARBA" id="ARBA00022723"/>
    </source>
</evidence>
<dbReference type="InterPro" id="IPR006158">
    <property type="entry name" value="Cobalamin-bd"/>
</dbReference>
<dbReference type="SFLD" id="SFLDG01082">
    <property type="entry name" value="B12-binding_domain_containing"/>
    <property type="match status" value="1"/>
</dbReference>
<dbReference type="InterPro" id="IPR034466">
    <property type="entry name" value="Methyltransferase_Class_B"/>
</dbReference>
<dbReference type="SMR" id="A0A0C2YSS3"/>
<evidence type="ECO:0000256" key="4">
    <source>
        <dbReference type="ARBA" id="ARBA00023004"/>
    </source>
</evidence>